<reference evidence="2 3" key="1">
    <citation type="submission" date="2016-10" db="EMBL/GenBank/DDBJ databases">
        <authorList>
            <person name="de Groot N.N."/>
        </authorList>
    </citation>
    <scope>NUCLEOTIDE SEQUENCE [LARGE SCALE GENOMIC DNA]</scope>
    <source>
        <strain evidence="2 3">DSM 18610</strain>
    </source>
</reference>
<proteinExistence type="predicted"/>
<evidence type="ECO:0000256" key="1">
    <source>
        <dbReference type="SAM" id="SignalP"/>
    </source>
</evidence>
<evidence type="ECO:0000313" key="2">
    <source>
        <dbReference type="EMBL" id="SES20125.1"/>
    </source>
</evidence>
<accession>A0A1H9VEK8</accession>
<dbReference type="OrthoDB" id="758388at2"/>
<dbReference type="AlphaFoldDB" id="A0A1H9VEK8"/>
<dbReference type="STRING" id="390241.SAMN04488023_14210"/>
<feature type="signal peptide" evidence="1">
    <location>
        <begin position="1"/>
        <end position="22"/>
    </location>
</feature>
<dbReference type="Proteomes" id="UP000199572">
    <property type="component" value="Unassembled WGS sequence"/>
</dbReference>
<organism evidence="2 3">
    <name type="scientific">Pedobacter rhizosphaerae</name>
    <dbReference type="NCBI Taxonomy" id="390241"/>
    <lineage>
        <taxon>Bacteria</taxon>
        <taxon>Pseudomonadati</taxon>
        <taxon>Bacteroidota</taxon>
        <taxon>Sphingobacteriia</taxon>
        <taxon>Sphingobacteriales</taxon>
        <taxon>Sphingobacteriaceae</taxon>
        <taxon>Pedobacter</taxon>
    </lineage>
</organism>
<protein>
    <submittedName>
        <fullName evidence="2">Uncharacterized protein</fullName>
    </submittedName>
</protein>
<keyword evidence="1" id="KW-0732">Signal</keyword>
<gene>
    <name evidence="2" type="ORF">SAMN04488023_14210</name>
</gene>
<dbReference type="RefSeq" id="WP_090888655.1">
    <property type="nucleotide sequence ID" value="NZ_FOGG01000042.1"/>
</dbReference>
<dbReference type="EMBL" id="FOGG01000042">
    <property type="protein sequence ID" value="SES20125.1"/>
    <property type="molecule type" value="Genomic_DNA"/>
</dbReference>
<evidence type="ECO:0000313" key="3">
    <source>
        <dbReference type="Proteomes" id="UP000199572"/>
    </source>
</evidence>
<keyword evidence="3" id="KW-1185">Reference proteome</keyword>
<name>A0A1H9VEK8_9SPHI</name>
<feature type="chain" id="PRO_5011721056" evidence="1">
    <location>
        <begin position="23"/>
        <end position="246"/>
    </location>
</feature>
<sequence length="246" mass="27958">MISKRMLQLFVAGLLFSRAALAQQQEVNFVDQNINFSAAPRTTINPMSMKLWDNYQNGGPANFGTVLEIYGKYAHQTSQLHFGGWDNSKIRYREAFYAQNTWSDWMTLLDSKNNLESAGLLMISGQGNHYIKEGNVGIGTITPREKLSVNGKIRAHEIKVEASGWPDYVFQTDYKLPTLIELEKYIKNNKHLPGMPTAKQVESDGAALGETVKQLLKNQEQLTLYIIEQQKQIEALKQMLNEKDKK</sequence>